<dbReference type="Gene3D" id="3.40.50.720">
    <property type="entry name" value="NAD(P)-binding Rossmann-like Domain"/>
    <property type="match status" value="1"/>
</dbReference>
<evidence type="ECO:0000313" key="4">
    <source>
        <dbReference type="Proteomes" id="UP000182491"/>
    </source>
</evidence>
<dbReference type="PANTHER" id="PTHR24321:SF8">
    <property type="entry name" value="ESTRADIOL 17-BETA-DEHYDROGENASE 8-RELATED"/>
    <property type="match status" value="1"/>
</dbReference>
<keyword evidence="2" id="KW-0560">Oxidoreductase</keyword>
<organism evidence="3 4">
    <name type="scientific">Pontibacter akesuensis</name>
    <dbReference type="NCBI Taxonomy" id="388950"/>
    <lineage>
        <taxon>Bacteria</taxon>
        <taxon>Pseudomonadati</taxon>
        <taxon>Bacteroidota</taxon>
        <taxon>Cytophagia</taxon>
        <taxon>Cytophagales</taxon>
        <taxon>Hymenobacteraceae</taxon>
        <taxon>Pontibacter</taxon>
    </lineage>
</organism>
<dbReference type="PANTHER" id="PTHR24321">
    <property type="entry name" value="DEHYDROGENASES, SHORT CHAIN"/>
    <property type="match status" value="1"/>
</dbReference>
<proteinExistence type="inferred from homology"/>
<dbReference type="PRINTS" id="PR00080">
    <property type="entry name" value="SDRFAMILY"/>
</dbReference>
<dbReference type="EMBL" id="FPCA01000001">
    <property type="protein sequence ID" value="SFU49212.1"/>
    <property type="molecule type" value="Genomic_DNA"/>
</dbReference>
<keyword evidence="4" id="KW-1185">Reference proteome</keyword>
<gene>
    <name evidence="3" type="ORF">SAMN04487941_1106</name>
</gene>
<dbReference type="SUPFAM" id="SSF51735">
    <property type="entry name" value="NAD(P)-binding Rossmann-fold domains"/>
    <property type="match status" value="1"/>
</dbReference>
<evidence type="ECO:0000256" key="1">
    <source>
        <dbReference type="ARBA" id="ARBA00006484"/>
    </source>
</evidence>
<dbReference type="AlphaFoldDB" id="A0A1I7GL37"/>
<dbReference type="PROSITE" id="PS00061">
    <property type="entry name" value="ADH_SHORT"/>
    <property type="match status" value="1"/>
</dbReference>
<dbReference type="Proteomes" id="UP000182491">
    <property type="component" value="Unassembled WGS sequence"/>
</dbReference>
<evidence type="ECO:0000313" key="3">
    <source>
        <dbReference type="EMBL" id="SFU49212.1"/>
    </source>
</evidence>
<dbReference type="InterPro" id="IPR020904">
    <property type="entry name" value="Sc_DH/Rdtase_CS"/>
</dbReference>
<sequence>MEQKPAPAFLCYSQKINKLYLRTMEETAQQQFAGKVALVTGASSGIGKATALQYAREGAKVVVSDINEAAGAEVVAEIKQLGGDAFFVKADVSLPEDCEHLAVRTVATYGRLDIAFNNAGIGGEANAVGDMSIGNWNKVIAVNLSSVFYCMKYQIQEMLQHGGGAIVNNSSILGQVGFANSAAYVAAKHGVVGLTKNAALEYSVKGIRVNAVGPAFIKTPLLTAAGMTEETFEMLARLHPIGRLGASEEVSELVVWLSSEKASFVTGAYYAVDGGYLAQ</sequence>
<dbReference type="STRING" id="388950.GCA_001611675_00202"/>
<name>A0A1I7GL37_9BACT</name>
<protein>
    <submittedName>
        <fullName evidence="3">NAD(P)-dependent dehydrogenase, short-chain alcohol dehydrogenase family</fullName>
    </submittedName>
</protein>
<dbReference type="GO" id="GO:0016491">
    <property type="term" value="F:oxidoreductase activity"/>
    <property type="evidence" value="ECO:0007669"/>
    <property type="project" value="UniProtKB-KW"/>
</dbReference>
<dbReference type="FunFam" id="3.40.50.720:FF:000084">
    <property type="entry name" value="Short-chain dehydrogenase reductase"/>
    <property type="match status" value="1"/>
</dbReference>
<dbReference type="InterPro" id="IPR002347">
    <property type="entry name" value="SDR_fam"/>
</dbReference>
<evidence type="ECO:0000256" key="2">
    <source>
        <dbReference type="ARBA" id="ARBA00023002"/>
    </source>
</evidence>
<dbReference type="NCBIfam" id="NF005559">
    <property type="entry name" value="PRK07231.1"/>
    <property type="match status" value="1"/>
</dbReference>
<dbReference type="PRINTS" id="PR00081">
    <property type="entry name" value="GDHRDH"/>
</dbReference>
<accession>A0A1I7GL37</accession>
<reference evidence="4" key="1">
    <citation type="submission" date="2016-10" db="EMBL/GenBank/DDBJ databases">
        <authorList>
            <person name="Varghese N."/>
        </authorList>
    </citation>
    <scope>NUCLEOTIDE SEQUENCE [LARGE SCALE GENOMIC DNA]</scope>
    <source>
        <strain evidence="4">DSM 18820</strain>
    </source>
</reference>
<comment type="similarity">
    <text evidence="1">Belongs to the short-chain dehydrogenases/reductases (SDR) family.</text>
</comment>
<dbReference type="InterPro" id="IPR036291">
    <property type="entry name" value="NAD(P)-bd_dom_sf"/>
</dbReference>
<dbReference type="Pfam" id="PF13561">
    <property type="entry name" value="adh_short_C2"/>
    <property type="match status" value="1"/>
</dbReference>